<keyword evidence="5 10" id="KW-0808">Transferase</keyword>
<dbReference type="Pfam" id="PF00483">
    <property type="entry name" value="NTP_transferase"/>
    <property type="match status" value="1"/>
</dbReference>
<dbReference type="NCBIfam" id="TIGR01207">
    <property type="entry name" value="rmlA"/>
    <property type="match status" value="1"/>
</dbReference>
<evidence type="ECO:0000259" key="11">
    <source>
        <dbReference type="Pfam" id="PF00483"/>
    </source>
</evidence>
<sequence>MKGIVLAGGHGKRMYPITRATSKQLLPVYDKPLIYYSMSVLLEAGIRDILIISKPEHLGAFQELFGDGSQLGINLSYKPQPTRGGIAEALVIASDFIAGDEVALVLGDNVFYGSGFAKKLARAIDNAKAGYATIFGYRVDDPQHFGVVDFDDAGNAISLEEKPAEPRSNYCVTGLYFYDKGVGDYVSRLQPSTRGELEITDLNRMYLEDKKLKVEQLDRGFAWFDTGTVDSLFAVGEYIRVVQEATGVKVAALEEIVYDAGWIKRAQLLKLADGLKKTEYGRYLEKIALSTRR</sequence>
<keyword evidence="13" id="KW-1185">Reference proteome</keyword>
<dbReference type="InterPro" id="IPR005835">
    <property type="entry name" value="NTP_transferase_dom"/>
</dbReference>
<organism evidence="12 13">
    <name type="scientific">Muricaecibacterium torontonense</name>
    <dbReference type="NCBI Taxonomy" id="3032871"/>
    <lineage>
        <taxon>Bacteria</taxon>
        <taxon>Bacillati</taxon>
        <taxon>Actinomycetota</taxon>
        <taxon>Coriobacteriia</taxon>
        <taxon>Coriobacteriales</taxon>
        <taxon>Atopobiaceae</taxon>
        <taxon>Muricaecibacterium</taxon>
    </lineage>
</organism>
<dbReference type="PANTHER" id="PTHR43532:SF1">
    <property type="entry name" value="GLUCOSE-1-PHOSPHATE THYMIDYLYLTRANSFERASE 1"/>
    <property type="match status" value="1"/>
</dbReference>
<evidence type="ECO:0000256" key="6">
    <source>
        <dbReference type="ARBA" id="ARBA00022695"/>
    </source>
</evidence>
<evidence type="ECO:0000256" key="7">
    <source>
        <dbReference type="ARBA" id="ARBA00022723"/>
    </source>
</evidence>
<dbReference type="RefSeq" id="WP_136013147.1">
    <property type="nucleotide sequence ID" value="NZ_SRYE01000005.1"/>
</dbReference>
<dbReference type="GO" id="GO:0019318">
    <property type="term" value="P:hexose metabolic process"/>
    <property type="evidence" value="ECO:0007669"/>
    <property type="project" value="UniProtKB-ARBA"/>
</dbReference>
<dbReference type="GO" id="GO:0000271">
    <property type="term" value="P:polysaccharide biosynthetic process"/>
    <property type="evidence" value="ECO:0007669"/>
    <property type="project" value="UniProtKB-ARBA"/>
</dbReference>
<comment type="similarity">
    <text evidence="2 10">Belongs to the glucose-1-phosphate thymidylyltransferase family.</text>
</comment>
<comment type="caution">
    <text evidence="12">The sequence shown here is derived from an EMBL/GenBank/DDBJ whole genome shotgun (WGS) entry which is preliminary data.</text>
</comment>
<protein>
    <recommendedName>
        <fullName evidence="4 10">Glucose-1-phosphate thymidylyltransferase</fullName>
        <ecNumber evidence="3 10">2.7.7.24</ecNumber>
    </recommendedName>
</protein>
<gene>
    <name evidence="12" type="primary">rfbA</name>
    <name evidence="12" type="ORF">E5334_08450</name>
</gene>
<keyword evidence="7 10" id="KW-0479">Metal-binding</keyword>
<evidence type="ECO:0000256" key="8">
    <source>
        <dbReference type="ARBA" id="ARBA00022842"/>
    </source>
</evidence>
<evidence type="ECO:0000256" key="9">
    <source>
        <dbReference type="ARBA" id="ARBA00049336"/>
    </source>
</evidence>
<dbReference type="Proteomes" id="UP000310263">
    <property type="component" value="Unassembled WGS sequence"/>
</dbReference>
<dbReference type="OrthoDB" id="9803871at2"/>
<evidence type="ECO:0000313" key="13">
    <source>
        <dbReference type="Proteomes" id="UP000310263"/>
    </source>
</evidence>
<evidence type="ECO:0000256" key="5">
    <source>
        <dbReference type="ARBA" id="ARBA00022679"/>
    </source>
</evidence>
<evidence type="ECO:0000256" key="1">
    <source>
        <dbReference type="ARBA" id="ARBA00001946"/>
    </source>
</evidence>
<keyword evidence="6 10" id="KW-0548">Nucleotidyltransferase</keyword>
<comment type="function">
    <text evidence="10">Catalyzes the formation of dTDP-glucose, from dTTP and glucose 1-phosphate, as well as its pyrophosphorolysis.</text>
</comment>
<reference evidence="12 13" key="1">
    <citation type="submission" date="2019-04" db="EMBL/GenBank/DDBJ databases">
        <title>Microbes associate with the intestines of laboratory mice.</title>
        <authorList>
            <person name="Navarre W."/>
            <person name="Wong E."/>
            <person name="Huang K."/>
            <person name="Tropini C."/>
            <person name="Ng K."/>
            <person name="Yu B."/>
        </authorList>
    </citation>
    <scope>NUCLEOTIDE SEQUENCE [LARGE SCALE GENOMIC DNA]</scope>
    <source>
        <strain evidence="12 13">NM07_P-09</strain>
    </source>
</reference>
<evidence type="ECO:0000313" key="12">
    <source>
        <dbReference type="EMBL" id="TGY61425.1"/>
    </source>
</evidence>
<dbReference type="Gene3D" id="3.90.550.10">
    <property type="entry name" value="Spore Coat Polysaccharide Biosynthesis Protein SpsA, Chain A"/>
    <property type="match status" value="1"/>
</dbReference>
<evidence type="ECO:0000256" key="3">
    <source>
        <dbReference type="ARBA" id="ARBA00012461"/>
    </source>
</evidence>
<dbReference type="AlphaFoldDB" id="A0A4S2EYI0"/>
<keyword evidence="8 10" id="KW-0460">Magnesium</keyword>
<comment type="cofactor">
    <cofactor evidence="1">
        <name>Mg(2+)</name>
        <dbReference type="ChEBI" id="CHEBI:18420"/>
    </cofactor>
</comment>
<dbReference type="InterPro" id="IPR005907">
    <property type="entry name" value="G1P_thy_trans_s"/>
</dbReference>
<name>A0A4S2EYI0_9ACTN</name>
<feature type="domain" description="Nucleotidyl transferase" evidence="11">
    <location>
        <begin position="2"/>
        <end position="236"/>
    </location>
</feature>
<evidence type="ECO:0000256" key="2">
    <source>
        <dbReference type="ARBA" id="ARBA00010480"/>
    </source>
</evidence>
<dbReference type="EC" id="2.7.7.24" evidence="3 10"/>
<dbReference type="InterPro" id="IPR029044">
    <property type="entry name" value="Nucleotide-diphossugar_trans"/>
</dbReference>
<dbReference type="PANTHER" id="PTHR43532">
    <property type="entry name" value="GLUCOSE-1-PHOSPHATE THYMIDYLYLTRANSFERASE"/>
    <property type="match status" value="1"/>
</dbReference>
<proteinExistence type="inferred from homology"/>
<dbReference type="SUPFAM" id="SSF53448">
    <property type="entry name" value="Nucleotide-diphospho-sugar transferases"/>
    <property type="match status" value="1"/>
</dbReference>
<dbReference type="EMBL" id="SRYE01000005">
    <property type="protein sequence ID" value="TGY61425.1"/>
    <property type="molecule type" value="Genomic_DNA"/>
</dbReference>
<dbReference type="FunFam" id="3.90.550.10:FF:000023">
    <property type="entry name" value="Glucose-1-phosphate thymidylyltransferase"/>
    <property type="match status" value="1"/>
</dbReference>
<dbReference type="GO" id="GO:0008879">
    <property type="term" value="F:glucose-1-phosphate thymidylyltransferase activity"/>
    <property type="evidence" value="ECO:0007669"/>
    <property type="project" value="UniProtKB-EC"/>
</dbReference>
<dbReference type="CDD" id="cd02538">
    <property type="entry name" value="G1P_TT_short"/>
    <property type="match status" value="1"/>
</dbReference>
<evidence type="ECO:0000256" key="4">
    <source>
        <dbReference type="ARBA" id="ARBA00017654"/>
    </source>
</evidence>
<comment type="catalytic activity">
    <reaction evidence="9 10">
        <text>dTTP + alpha-D-glucose 1-phosphate + H(+) = dTDP-alpha-D-glucose + diphosphate</text>
        <dbReference type="Rhea" id="RHEA:15225"/>
        <dbReference type="ChEBI" id="CHEBI:15378"/>
        <dbReference type="ChEBI" id="CHEBI:33019"/>
        <dbReference type="ChEBI" id="CHEBI:37568"/>
        <dbReference type="ChEBI" id="CHEBI:57477"/>
        <dbReference type="ChEBI" id="CHEBI:58601"/>
        <dbReference type="EC" id="2.7.7.24"/>
    </reaction>
</comment>
<dbReference type="GO" id="GO:0046872">
    <property type="term" value="F:metal ion binding"/>
    <property type="evidence" value="ECO:0007669"/>
    <property type="project" value="UniProtKB-KW"/>
</dbReference>
<evidence type="ECO:0000256" key="10">
    <source>
        <dbReference type="RuleBase" id="RU003706"/>
    </source>
</evidence>
<accession>A0A4S2EYI0</accession>